<accession>A0A6J5RKC0</accession>
<dbReference type="EMBL" id="LR796844">
    <property type="protein sequence ID" value="CAB4169711.1"/>
    <property type="molecule type" value="Genomic_DNA"/>
</dbReference>
<dbReference type="Gene3D" id="4.10.410.40">
    <property type="match status" value="1"/>
</dbReference>
<evidence type="ECO:0000313" key="2">
    <source>
        <dbReference type="EMBL" id="CAB4197930.1"/>
    </source>
</evidence>
<proteinExistence type="predicted"/>
<organism evidence="2">
    <name type="scientific">uncultured Caudovirales phage</name>
    <dbReference type="NCBI Taxonomy" id="2100421"/>
    <lineage>
        <taxon>Viruses</taxon>
        <taxon>Duplodnaviria</taxon>
        <taxon>Heunggongvirae</taxon>
        <taxon>Uroviricota</taxon>
        <taxon>Caudoviricetes</taxon>
        <taxon>Peduoviridae</taxon>
        <taxon>Maltschvirus</taxon>
        <taxon>Maltschvirus maltsch</taxon>
    </lineage>
</organism>
<name>A0A6J5RKC0_9CAUD</name>
<dbReference type="EMBL" id="LR797254">
    <property type="protein sequence ID" value="CAB4197930.1"/>
    <property type="molecule type" value="Genomic_DNA"/>
</dbReference>
<gene>
    <name evidence="2" type="ORF">UFOVP1305_41</name>
    <name evidence="1" type="ORF">UFOVP896_79</name>
</gene>
<sequence length="145" mass="15321">MPTFVHGKGAHFSWSTAAGTTSNSTTATYINLSSGIEEVSLPRSVDTAEVTTYGDNDRNYIAGLRSGTVSVTGIFASTYEEKIAPALGSTKLGWISFGPAGNAVTSRRELARTIITGYEVGAPFGDKVSMKIDFQITGPVKSTKF</sequence>
<protein>
    <submittedName>
        <fullName evidence="2">Phage major tail protein TP901-1</fullName>
    </submittedName>
</protein>
<evidence type="ECO:0000313" key="1">
    <source>
        <dbReference type="EMBL" id="CAB4169711.1"/>
    </source>
</evidence>
<reference evidence="2" key="1">
    <citation type="submission" date="2020-05" db="EMBL/GenBank/DDBJ databases">
        <authorList>
            <person name="Chiriac C."/>
            <person name="Salcher M."/>
            <person name="Ghai R."/>
            <person name="Kavagutti S V."/>
        </authorList>
    </citation>
    <scope>NUCLEOTIDE SEQUENCE</scope>
</reference>